<evidence type="ECO:0000313" key="2">
    <source>
        <dbReference type="EMBL" id="EET89591.1"/>
    </source>
</evidence>
<dbReference type="EMBL" id="GG697241">
    <property type="protein sequence ID" value="EET89591.1"/>
    <property type="molecule type" value="Genomic_DNA"/>
</dbReference>
<name>C7DI17_MICA2</name>
<gene>
    <name evidence="2" type="ORF">UNLARM2_0709</name>
</gene>
<proteinExistence type="predicted"/>
<keyword evidence="3" id="KW-1185">Reference proteome</keyword>
<protein>
    <submittedName>
        <fullName evidence="2">Uncharacterized protein</fullName>
    </submittedName>
</protein>
<accession>C7DI17</accession>
<evidence type="ECO:0000256" key="1">
    <source>
        <dbReference type="SAM" id="Phobius"/>
    </source>
</evidence>
<dbReference type="InterPro" id="IPR009272">
    <property type="entry name" value="DUF929"/>
</dbReference>
<dbReference type="AlphaFoldDB" id="C7DI17"/>
<dbReference type="Pfam" id="PF06053">
    <property type="entry name" value="DUF929"/>
    <property type="match status" value="1"/>
</dbReference>
<evidence type="ECO:0000313" key="3">
    <source>
        <dbReference type="Proteomes" id="UP000332487"/>
    </source>
</evidence>
<feature type="transmembrane region" description="Helical" evidence="1">
    <location>
        <begin position="26"/>
        <end position="46"/>
    </location>
</feature>
<keyword evidence="1" id="KW-0812">Transmembrane</keyword>
<sequence>MPKIKSSGAPRAGTEAAIKRLSRSNYVLSAAVLVLAIALIFTILAFSSSISSIKTEISNLHFSSSSNSSTVPSYNITGNLIVPPTSIPSDPVITKQMPFGSRLTNINQPLNATDLAVINNAPNSYFETAGEMLLNGSLVNFASGKGSSVVPPFIVNGKPSTIYLGSITCVFCGENRWAMALALSRFGTFSRLYKGYSSFGDHDLPTLYWSPAQYNQSAEDLGAFYNSSYINFISIDDANPITGGFVLNPMGTIQSRINATNNTVYIDAMKFIVQLNNFQGTPYTIWGKYNVAGADAVDFGNSTPTNNTLPMTNMTHASVFKQLANPTDQFALTEYAGADIYAAMMCSTLNGTTTNMPSICSLPAIKGIENSEGI</sequence>
<reference evidence="2 3" key="1">
    <citation type="journal article" date="2009" name="Genome Biol.">
        <title>Community-wide analysis of microbial genome sequence signatures.</title>
        <authorList>
            <person name="Dick G.J."/>
            <person name="Andersson A.F."/>
            <person name="Baker B.J."/>
            <person name="Simmons S.L."/>
            <person name="Thomas B.C."/>
            <person name="Yelton A.P."/>
            <person name="Banfield J.F."/>
        </authorList>
    </citation>
    <scope>NUCLEOTIDE SEQUENCE [LARGE SCALE GENOMIC DNA]</scope>
    <source>
        <strain evidence="2">ARMAN-2</strain>
    </source>
</reference>
<keyword evidence="1" id="KW-0472">Membrane</keyword>
<organism evidence="2 3">
    <name type="scientific">Candidatus Micrarchaeum acidiphilum ARMAN-2</name>
    <dbReference type="NCBI Taxonomy" id="425595"/>
    <lineage>
        <taxon>Archaea</taxon>
        <taxon>Candidatus Micrarchaeota</taxon>
        <taxon>Candidatus Micrarchaeia</taxon>
        <taxon>Candidatus Micrarchaeales</taxon>
        <taxon>Candidatus Micrarchaeaceae</taxon>
        <taxon>Candidatus Micrarchaeum</taxon>
    </lineage>
</organism>
<keyword evidence="1" id="KW-1133">Transmembrane helix</keyword>
<reference evidence="2 3" key="2">
    <citation type="journal article" date="2010" name="Proc. Natl. Acad. Sci. U.S.A.">
        <title>Enigmatic, ultrasmall, uncultivated Archaea.</title>
        <authorList>
            <person name="Baker B.J."/>
            <person name="Comolli L.R."/>
            <person name="Dick G.J."/>
            <person name="Hauser L.J."/>
            <person name="Hyatt D."/>
            <person name="Dill B.D."/>
            <person name="Land M.L."/>
            <person name="Verberkmoes N.C."/>
            <person name="Hettich R.L."/>
            <person name="Banfield J.F."/>
        </authorList>
    </citation>
    <scope>NUCLEOTIDE SEQUENCE [LARGE SCALE GENOMIC DNA]</scope>
    <source>
        <strain evidence="2">ARMAN-2</strain>
    </source>
</reference>
<dbReference type="Proteomes" id="UP000332487">
    <property type="component" value="Unassembled WGS sequence"/>
</dbReference>